<protein>
    <submittedName>
        <fullName evidence="2">Uncharacterized protein</fullName>
    </submittedName>
</protein>
<evidence type="ECO:0000313" key="3">
    <source>
        <dbReference type="Proteomes" id="UP000593564"/>
    </source>
</evidence>
<dbReference type="AlphaFoldDB" id="A0A7J7HHR5"/>
<proteinExistence type="predicted"/>
<reference evidence="3" key="1">
    <citation type="journal article" date="2020" name="Nat. Commun.">
        <title>Genome assembly of wild tea tree DASZ reveals pedigree and selection history of tea varieties.</title>
        <authorList>
            <person name="Zhang W."/>
            <person name="Zhang Y."/>
            <person name="Qiu H."/>
            <person name="Guo Y."/>
            <person name="Wan H."/>
            <person name="Zhang X."/>
            <person name="Scossa F."/>
            <person name="Alseekh S."/>
            <person name="Zhang Q."/>
            <person name="Wang P."/>
            <person name="Xu L."/>
            <person name="Schmidt M.H."/>
            <person name="Jia X."/>
            <person name="Li D."/>
            <person name="Zhu A."/>
            <person name="Guo F."/>
            <person name="Chen W."/>
            <person name="Ni D."/>
            <person name="Usadel B."/>
            <person name="Fernie A.R."/>
            <person name="Wen W."/>
        </authorList>
    </citation>
    <scope>NUCLEOTIDE SEQUENCE [LARGE SCALE GENOMIC DNA]</scope>
    <source>
        <strain evidence="3">cv. G240</strain>
    </source>
</reference>
<comment type="caution">
    <text evidence="2">The sequence shown here is derived from an EMBL/GenBank/DDBJ whole genome shotgun (WGS) entry which is preliminary data.</text>
</comment>
<dbReference type="EMBL" id="JACBKZ010000004">
    <property type="protein sequence ID" value="KAF5951957.1"/>
    <property type="molecule type" value="Genomic_DNA"/>
</dbReference>
<reference evidence="2 3" key="2">
    <citation type="submission" date="2020-07" db="EMBL/GenBank/DDBJ databases">
        <title>Genome assembly of wild tea tree DASZ reveals pedigree and selection history of tea varieties.</title>
        <authorList>
            <person name="Zhang W."/>
        </authorList>
    </citation>
    <scope>NUCLEOTIDE SEQUENCE [LARGE SCALE GENOMIC DNA]</scope>
    <source>
        <strain evidence="3">cv. G240</strain>
        <tissue evidence="2">Leaf</tissue>
    </source>
</reference>
<evidence type="ECO:0000256" key="1">
    <source>
        <dbReference type="SAM" id="MobiDB-lite"/>
    </source>
</evidence>
<organism evidence="2 3">
    <name type="scientific">Camellia sinensis</name>
    <name type="common">Tea plant</name>
    <name type="synonym">Thea sinensis</name>
    <dbReference type="NCBI Taxonomy" id="4442"/>
    <lineage>
        <taxon>Eukaryota</taxon>
        <taxon>Viridiplantae</taxon>
        <taxon>Streptophyta</taxon>
        <taxon>Embryophyta</taxon>
        <taxon>Tracheophyta</taxon>
        <taxon>Spermatophyta</taxon>
        <taxon>Magnoliopsida</taxon>
        <taxon>eudicotyledons</taxon>
        <taxon>Gunneridae</taxon>
        <taxon>Pentapetalae</taxon>
        <taxon>asterids</taxon>
        <taxon>Ericales</taxon>
        <taxon>Theaceae</taxon>
        <taxon>Camellia</taxon>
    </lineage>
</organism>
<accession>A0A7J7HHR5</accession>
<dbReference type="Proteomes" id="UP000593564">
    <property type="component" value="Unassembled WGS sequence"/>
</dbReference>
<gene>
    <name evidence="2" type="ORF">HYC85_009901</name>
</gene>
<feature type="region of interest" description="Disordered" evidence="1">
    <location>
        <begin position="1"/>
        <end position="24"/>
    </location>
</feature>
<keyword evidence="3" id="KW-1185">Reference proteome</keyword>
<sequence length="118" mass="13592">MSGLAGSRQKIRLARFTSQKTRPRPRVGHQVVRFLSRLPLEVEEEFNNLEKSEKGLKYVNGEGIPIEIIEVLKHANAFSPEHHWTVNNLSEFGLQNMDKLKFCFLVECNELQTIIDAE</sequence>
<name>A0A7J7HHR5_CAMSI</name>
<evidence type="ECO:0000313" key="2">
    <source>
        <dbReference type="EMBL" id="KAF5951957.1"/>
    </source>
</evidence>